<comment type="caution">
    <text evidence="2">The sequence shown here is derived from an EMBL/GenBank/DDBJ whole genome shotgun (WGS) entry which is preliminary data.</text>
</comment>
<dbReference type="Proteomes" id="UP001303046">
    <property type="component" value="Unassembled WGS sequence"/>
</dbReference>
<feature type="transmembrane region" description="Helical" evidence="1">
    <location>
        <begin position="125"/>
        <end position="143"/>
    </location>
</feature>
<reference evidence="2 3" key="1">
    <citation type="submission" date="2023-08" db="EMBL/GenBank/DDBJ databases">
        <title>A Necator americanus chromosomal reference genome.</title>
        <authorList>
            <person name="Ilik V."/>
            <person name="Petrzelkova K.J."/>
            <person name="Pardy F."/>
            <person name="Fuh T."/>
            <person name="Niatou-Singa F.S."/>
            <person name="Gouil Q."/>
            <person name="Baker L."/>
            <person name="Ritchie M.E."/>
            <person name="Jex A.R."/>
            <person name="Gazzola D."/>
            <person name="Li H."/>
            <person name="Toshio Fujiwara R."/>
            <person name="Zhan B."/>
            <person name="Aroian R.V."/>
            <person name="Pafco B."/>
            <person name="Schwarz E.M."/>
        </authorList>
    </citation>
    <scope>NUCLEOTIDE SEQUENCE [LARGE SCALE GENOMIC DNA]</scope>
    <source>
        <strain evidence="2 3">Aroian</strain>
        <tissue evidence="2">Whole animal</tissue>
    </source>
</reference>
<keyword evidence="1" id="KW-0812">Transmembrane</keyword>
<keyword evidence="1" id="KW-1133">Transmembrane helix</keyword>
<name>A0ABR1BKX7_NECAM</name>
<keyword evidence="3" id="KW-1185">Reference proteome</keyword>
<protein>
    <submittedName>
        <fullName evidence="2">Uncharacterized protein</fullName>
    </submittedName>
</protein>
<evidence type="ECO:0000313" key="2">
    <source>
        <dbReference type="EMBL" id="KAK6727101.1"/>
    </source>
</evidence>
<dbReference type="EMBL" id="JAVFWL010000001">
    <property type="protein sequence ID" value="KAK6727101.1"/>
    <property type="molecule type" value="Genomic_DNA"/>
</dbReference>
<keyword evidence="1" id="KW-0472">Membrane</keyword>
<organism evidence="2 3">
    <name type="scientific">Necator americanus</name>
    <name type="common">Human hookworm</name>
    <dbReference type="NCBI Taxonomy" id="51031"/>
    <lineage>
        <taxon>Eukaryota</taxon>
        <taxon>Metazoa</taxon>
        <taxon>Ecdysozoa</taxon>
        <taxon>Nematoda</taxon>
        <taxon>Chromadorea</taxon>
        <taxon>Rhabditida</taxon>
        <taxon>Rhabditina</taxon>
        <taxon>Rhabditomorpha</taxon>
        <taxon>Strongyloidea</taxon>
        <taxon>Ancylostomatidae</taxon>
        <taxon>Bunostominae</taxon>
        <taxon>Necator</taxon>
    </lineage>
</organism>
<feature type="transmembrane region" description="Helical" evidence="1">
    <location>
        <begin position="149"/>
        <end position="167"/>
    </location>
</feature>
<sequence length="186" mass="20804">MPLTMRTANLFYGRLCTCCAPSPYSTSIPYTTVLAQSKYQLRMTVNAVGKQFDSVASEWLVPLLAALLGCALAARLTNIADRRLGISLETEIGRAVADAIVGPRDVLMMLMWQVLMHTQNKAQQAIRLELWLLVIYLVVYIRFKKVTLAIGLLPIALFQKIGTVVAIRDTTQFEPRRSDELEDESL</sequence>
<gene>
    <name evidence="2" type="primary">Necator_chrI.g1166</name>
    <name evidence="2" type="ORF">RB195_005040</name>
</gene>
<evidence type="ECO:0000313" key="3">
    <source>
        <dbReference type="Proteomes" id="UP001303046"/>
    </source>
</evidence>
<accession>A0ABR1BKX7</accession>
<proteinExistence type="predicted"/>
<evidence type="ECO:0000256" key="1">
    <source>
        <dbReference type="SAM" id="Phobius"/>
    </source>
</evidence>